<evidence type="ECO:0000313" key="3">
    <source>
        <dbReference type="Proteomes" id="UP001107558"/>
    </source>
</evidence>
<reference evidence="2" key="1">
    <citation type="submission" date="2021-03" db="EMBL/GenBank/DDBJ databases">
        <title>Chromosome level genome of the anhydrobiotic midge Polypedilum vanderplanki.</title>
        <authorList>
            <person name="Yoshida Y."/>
            <person name="Kikawada T."/>
            <person name="Gusev O."/>
        </authorList>
    </citation>
    <scope>NUCLEOTIDE SEQUENCE</scope>
    <source>
        <strain evidence="2">NIAS01</strain>
        <tissue evidence="2">Whole body or cell culture</tissue>
    </source>
</reference>
<name>A0A9J6C669_POLVA</name>
<accession>A0A9J6C669</accession>
<keyword evidence="3" id="KW-1185">Reference proteome</keyword>
<comment type="caution">
    <text evidence="2">The sequence shown here is derived from an EMBL/GenBank/DDBJ whole genome shotgun (WGS) entry which is preliminary data.</text>
</comment>
<evidence type="ECO:0000313" key="2">
    <source>
        <dbReference type="EMBL" id="KAG5677323.1"/>
    </source>
</evidence>
<protein>
    <submittedName>
        <fullName evidence="2">Uncharacterized protein</fullName>
    </submittedName>
</protein>
<evidence type="ECO:0000256" key="1">
    <source>
        <dbReference type="SAM" id="SignalP"/>
    </source>
</evidence>
<gene>
    <name evidence="2" type="ORF">PVAND_007091</name>
</gene>
<keyword evidence="1" id="KW-0732">Signal</keyword>
<sequence>MTNYRYLILIVVLLSISFGDSHVVGQKVKSKYRPRPEWFNPSGVAVDHDFISSDSVAYDEQSDQPEMMNSSPFHGYIDSYVFSDSQNKEGGDKFQRAAFASSHESFANLCPIQKELVSIMDHPLYDRNYEYKPETYIQIKCVEPYHPLSRIAASSNNRICEQHDNKCIQLEKTHYFTKRLRTRRGERNNNCWEPTTLNISSDCQCMWPERRKGNILKAHLSFDDDK</sequence>
<dbReference type="EMBL" id="JADBJN010000002">
    <property type="protein sequence ID" value="KAG5677323.1"/>
    <property type="molecule type" value="Genomic_DNA"/>
</dbReference>
<feature type="signal peptide" evidence="1">
    <location>
        <begin position="1"/>
        <end position="21"/>
    </location>
</feature>
<organism evidence="2 3">
    <name type="scientific">Polypedilum vanderplanki</name>
    <name type="common">Sleeping chironomid midge</name>
    <dbReference type="NCBI Taxonomy" id="319348"/>
    <lineage>
        <taxon>Eukaryota</taxon>
        <taxon>Metazoa</taxon>
        <taxon>Ecdysozoa</taxon>
        <taxon>Arthropoda</taxon>
        <taxon>Hexapoda</taxon>
        <taxon>Insecta</taxon>
        <taxon>Pterygota</taxon>
        <taxon>Neoptera</taxon>
        <taxon>Endopterygota</taxon>
        <taxon>Diptera</taxon>
        <taxon>Nematocera</taxon>
        <taxon>Chironomoidea</taxon>
        <taxon>Chironomidae</taxon>
        <taxon>Chironominae</taxon>
        <taxon>Polypedilum</taxon>
        <taxon>Polypedilum</taxon>
    </lineage>
</organism>
<proteinExistence type="predicted"/>
<feature type="chain" id="PRO_5039919150" evidence="1">
    <location>
        <begin position="22"/>
        <end position="226"/>
    </location>
</feature>
<dbReference type="AlphaFoldDB" id="A0A9J6C669"/>
<dbReference type="Proteomes" id="UP001107558">
    <property type="component" value="Chromosome 2"/>
</dbReference>